<evidence type="ECO:0000313" key="11">
    <source>
        <dbReference type="EMBL" id="EZA52558.1"/>
    </source>
</evidence>
<keyword evidence="2" id="KW-1003">Cell membrane</keyword>
<organism evidence="11 13">
    <name type="scientific">Ooceraea biroi</name>
    <name type="common">Clonal raider ant</name>
    <name type="synonym">Cerapachys biroi</name>
    <dbReference type="NCBI Taxonomy" id="2015173"/>
    <lineage>
        <taxon>Eukaryota</taxon>
        <taxon>Metazoa</taxon>
        <taxon>Ecdysozoa</taxon>
        <taxon>Arthropoda</taxon>
        <taxon>Hexapoda</taxon>
        <taxon>Insecta</taxon>
        <taxon>Pterygota</taxon>
        <taxon>Neoptera</taxon>
        <taxon>Endopterygota</taxon>
        <taxon>Hymenoptera</taxon>
        <taxon>Apocrita</taxon>
        <taxon>Aculeata</taxon>
        <taxon>Formicoidea</taxon>
        <taxon>Formicidae</taxon>
        <taxon>Dorylinae</taxon>
        <taxon>Ooceraea</taxon>
    </lineage>
</organism>
<reference evidence="12" key="3">
    <citation type="submission" date="2018-07" db="EMBL/GenBank/DDBJ databases">
        <authorList>
            <person name="Mckenzie S.K."/>
            <person name="Kronauer D.J.C."/>
        </authorList>
    </citation>
    <scope>NUCLEOTIDE SEQUENCE</scope>
    <source>
        <strain evidence="12">Clonal line C1</strain>
    </source>
</reference>
<dbReference type="OMA" id="CMEESFN"/>
<dbReference type="Pfam" id="PF02949">
    <property type="entry name" value="7tm_6"/>
    <property type="match status" value="1"/>
</dbReference>
<evidence type="ECO:0000256" key="8">
    <source>
        <dbReference type="ARBA" id="ARBA00023170"/>
    </source>
</evidence>
<accession>A0A026W989</accession>
<dbReference type="GO" id="GO:0005886">
    <property type="term" value="C:plasma membrane"/>
    <property type="evidence" value="ECO:0007669"/>
    <property type="project" value="UniProtKB-SubCell"/>
</dbReference>
<dbReference type="EMBL" id="KK107323">
    <property type="protein sequence ID" value="EZA52558.1"/>
    <property type="molecule type" value="Genomic_DNA"/>
</dbReference>
<dbReference type="GO" id="GO:0005549">
    <property type="term" value="F:odorant binding"/>
    <property type="evidence" value="ECO:0007669"/>
    <property type="project" value="InterPro"/>
</dbReference>
<dbReference type="EMBL" id="QOIP01000002">
    <property type="protein sequence ID" value="RLU25928.1"/>
    <property type="molecule type" value="Genomic_DNA"/>
</dbReference>
<keyword evidence="7 10" id="KW-0472">Membrane</keyword>
<keyword evidence="5 10" id="KW-0552">Olfaction</keyword>
<protein>
    <recommendedName>
        <fullName evidence="10">Odorant receptor</fullName>
    </recommendedName>
</protein>
<reference evidence="12" key="2">
    <citation type="journal article" date="2018" name="Genome Res.">
        <title>The genomic architecture and molecular evolution of ant odorant receptors.</title>
        <authorList>
            <person name="McKenzie S.K."/>
            <person name="Kronauer D.J.C."/>
        </authorList>
    </citation>
    <scope>NUCLEOTIDE SEQUENCE [LARGE SCALE GENOMIC DNA]</scope>
    <source>
        <strain evidence="12">Clonal line C1</strain>
    </source>
</reference>
<comment type="similarity">
    <text evidence="10">Belongs to the insect chemoreceptor superfamily. Heteromeric odorant receptor channel (TC 1.A.69) family.</text>
</comment>
<dbReference type="PANTHER" id="PTHR21137:SF35">
    <property type="entry name" value="ODORANT RECEPTOR 19A-RELATED"/>
    <property type="match status" value="1"/>
</dbReference>
<evidence type="ECO:0000256" key="10">
    <source>
        <dbReference type="RuleBase" id="RU351113"/>
    </source>
</evidence>
<keyword evidence="13" id="KW-1185">Reference proteome</keyword>
<evidence type="ECO:0000256" key="5">
    <source>
        <dbReference type="ARBA" id="ARBA00022725"/>
    </source>
</evidence>
<keyword evidence="8 10" id="KW-0675">Receptor</keyword>
<keyword evidence="9 10" id="KW-0807">Transducer</keyword>
<evidence type="ECO:0000256" key="3">
    <source>
        <dbReference type="ARBA" id="ARBA00022606"/>
    </source>
</evidence>
<feature type="transmembrane region" description="Helical" evidence="10">
    <location>
        <begin position="39"/>
        <end position="59"/>
    </location>
</feature>
<dbReference type="PANTHER" id="PTHR21137">
    <property type="entry name" value="ODORANT RECEPTOR"/>
    <property type="match status" value="1"/>
</dbReference>
<reference evidence="11 13" key="1">
    <citation type="journal article" date="2014" name="Curr. Biol.">
        <title>The genome of the clonal raider ant Cerapachys biroi.</title>
        <authorList>
            <person name="Oxley P.R."/>
            <person name="Ji L."/>
            <person name="Fetter-Pruneda I."/>
            <person name="McKenzie S.K."/>
            <person name="Li C."/>
            <person name="Hu H."/>
            <person name="Zhang G."/>
            <person name="Kronauer D.J."/>
        </authorList>
    </citation>
    <scope>NUCLEOTIDE SEQUENCE [LARGE SCALE GENOMIC DNA]</scope>
</reference>
<dbReference type="AlphaFoldDB" id="A0A026W989"/>
<name>A0A026W989_OOCBI</name>
<feature type="transmembrane region" description="Helical" evidence="10">
    <location>
        <begin position="260"/>
        <end position="284"/>
    </location>
</feature>
<feature type="transmembrane region" description="Helical" evidence="10">
    <location>
        <begin position="191"/>
        <end position="214"/>
    </location>
</feature>
<evidence type="ECO:0000313" key="13">
    <source>
        <dbReference type="Proteomes" id="UP000053097"/>
    </source>
</evidence>
<dbReference type="InterPro" id="IPR004117">
    <property type="entry name" value="7tm6_olfct_rcpt"/>
</dbReference>
<evidence type="ECO:0000256" key="9">
    <source>
        <dbReference type="ARBA" id="ARBA00023224"/>
    </source>
</evidence>
<dbReference type="Proteomes" id="UP000279307">
    <property type="component" value="Chromosome 2"/>
</dbReference>
<evidence type="ECO:0000256" key="4">
    <source>
        <dbReference type="ARBA" id="ARBA00022692"/>
    </source>
</evidence>
<keyword evidence="4 10" id="KW-0812">Transmembrane</keyword>
<evidence type="ECO:0000256" key="2">
    <source>
        <dbReference type="ARBA" id="ARBA00022475"/>
    </source>
</evidence>
<dbReference type="GO" id="GO:0004984">
    <property type="term" value="F:olfactory receptor activity"/>
    <property type="evidence" value="ECO:0007669"/>
    <property type="project" value="InterPro"/>
</dbReference>
<evidence type="ECO:0000313" key="12">
    <source>
        <dbReference type="EMBL" id="RLU25928.1"/>
    </source>
</evidence>
<feature type="transmembrane region" description="Helical" evidence="10">
    <location>
        <begin position="127"/>
        <end position="152"/>
    </location>
</feature>
<comment type="caution">
    <text evidence="10">Lacks conserved residue(s) required for the propagation of feature annotation.</text>
</comment>
<evidence type="ECO:0000256" key="1">
    <source>
        <dbReference type="ARBA" id="ARBA00004651"/>
    </source>
</evidence>
<sequence>MFSRGDIVEKLTLSVHRLMLSCVGIWPVKNKDLFMDLRWIIAVFLEVTPMCVYFIEIYLHCNGAKKSFNRVTPCAAAALALTRLITPRIYREKLLEIVTSMMDDWSMQQDKKVRWVMKKYARMSTCVTMLTFLLVGTIVGIYIFLAISAIIMKIGNDIDGLNASQEYEVESCVFHSAASNEAFLVAQAMQMFVTGILTFGSTSFFFGLAMYLCAQFDALGIKLSEFQIGKAQQMITEVIQRHCHLIRLCDCMEESFNANILMYLFVTTTLMCIDGFMLIVSLRLGDLSMIIHSVTVLLLMMIQLSFYTFAGDCLEMRSTALSYAIYDYNWYQLPTGIAKNFQIMLMRASIPHQLTAGKFVSLNMLTFKDILKSTVSYLSVLRVMMNE</sequence>
<keyword evidence="3 10" id="KW-0716">Sensory transduction</keyword>
<keyword evidence="6 10" id="KW-1133">Transmembrane helix</keyword>
<comment type="subcellular location">
    <subcellularLocation>
        <location evidence="1 10">Cell membrane</location>
        <topology evidence="1 10">Multi-pass membrane protein</topology>
    </subcellularLocation>
</comment>
<proteinExistence type="inferred from homology"/>
<gene>
    <name evidence="12" type="ORF">DMN91_002091</name>
    <name evidence="11" type="ORF">X777_08040</name>
</gene>
<feature type="transmembrane region" description="Helical" evidence="10">
    <location>
        <begin position="290"/>
        <end position="310"/>
    </location>
</feature>
<dbReference type="GO" id="GO:0007165">
    <property type="term" value="P:signal transduction"/>
    <property type="evidence" value="ECO:0007669"/>
    <property type="project" value="UniProtKB-KW"/>
</dbReference>
<evidence type="ECO:0000256" key="7">
    <source>
        <dbReference type="ARBA" id="ARBA00023136"/>
    </source>
</evidence>
<evidence type="ECO:0000256" key="6">
    <source>
        <dbReference type="ARBA" id="ARBA00022989"/>
    </source>
</evidence>
<dbReference type="Proteomes" id="UP000053097">
    <property type="component" value="Unassembled WGS sequence"/>
</dbReference>
<dbReference type="OrthoDB" id="8185860at2759"/>